<dbReference type="PROSITE" id="PS00086">
    <property type="entry name" value="CYTOCHROME_P450"/>
    <property type="match status" value="1"/>
</dbReference>
<dbReference type="InterPro" id="IPR036396">
    <property type="entry name" value="Cyt_P450_sf"/>
</dbReference>
<keyword evidence="4" id="KW-0503">Monooxygenase</keyword>
<dbReference type="PANTHER" id="PTHR47582:SF1">
    <property type="entry name" value="P450, PUTATIVE (EUROFUNG)-RELATED"/>
    <property type="match status" value="1"/>
</dbReference>
<keyword evidence="4" id="KW-0349">Heme</keyword>
<dbReference type="InterPro" id="IPR017972">
    <property type="entry name" value="Cyt_P450_CS"/>
</dbReference>
<name>A0ABR4KQR7_9EURO</name>
<evidence type="ECO:0000313" key="5">
    <source>
        <dbReference type="EMBL" id="KAL2854616.1"/>
    </source>
</evidence>
<comment type="similarity">
    <text evidence="4">Belongs to the cytochrome P450 family.</text>
</comment>
<dbReference type="GeneID" id="98154600"/>
<evidence type="ECO:0000256" key="2">
    <source>
        <dbReference type="ARBA" id="ARBA00023002"/>
    </source>
</evidence>
<keyword evidence="2 4" id="KW-0560">Oxidoreductase</keyword>
<dbReference type="Gene3D" id="1.10.630.10">
    <property type="entry name" value="Cytochrome P450"/>
    <property type="match status" value="1"/>
</dbReference>
<protein>
    <recommendedName>
        <fullName evidence="7">Cytochrome P450</fullName>
    </recommendedName>
</protein>
<dbReference type="Pfam" id="PF00067">
    <property type="entry name" value="p450"/>
    <property type="match status" value="1"/>
</dbReference>
<sequence>MHGKFGTHSWDMSIAQATSNAFIIVSPGPTKFPASTHLHLHTSTWGSTPQTLSPTRFLHEPQLKNTVAYRPFGAGRHVCPGRYLARKAVFAFVACLLGGFEVVEKRVVSKSNSQSKGVGKAGGAGAGGFAAMPEMDMSKPTPGIASIGRGWDVVLRLLRR</sequence>
<organism evidence="5 6">
    <name type="scientific">Aspergillus pseudodeflectus</name>
    <dbReference type="NCBI Taxonomy" id="176178"/>
    <lineage>
        <taxon>Eukaryota</taxon>
        <taxon>Fungi</taxon>
        <taxon>Dikarya</taxon>
        <taxon>Ascomycota</taxon>
        <taxon>Pezizomycotina</taxon>
        <taxon>Eurotiomycetes</taxon>
        <taxon>Eurotiomycetidae</taxon>
        <taxon>Eurotiales</taxon>
        <taxon>Aspergillaceae</taxon>
        <taxon>Aspergillus</taxon>
        <taxon>Aspergillus subgen. Nidulantes</taxon>
    </lineage>
</organism>
<evidence type="ECO:0000313" key="6">
    <source>
        <dbReference type="Proteomes" id="UP001610444"/>
    </source>
</evidence>
<dbReference type="Proteomes" id="UP001610444">
    <property type="component" value="Unassembled WGS sequence"/>
</dbReference>
<dbReference type="InterPro" id="IPR001128">
    <property type="entry name" value="Cyt_P450"/>
</dbReference>
<proteinExistence type="inferred from homology"/>
<keyword evidence="3 4" id="KW-0408">Iron</keyword>
<accession>A0ABR4KQR7</accession>
<dbReference type="EMBL" id="JBFXLR010000011">
    <property type="protein sequence ID" value="KAL2854616.1"/>
    <property type="molecule type" value="Genomic_DNA"/>
</dbReference>
<comment type="caution">
    <text evidence="5">The sequence shown here is derived from an EMBL/GenBank/DDBJ whole genome shotgun (WGS) entry which is preliminary data.</text>
</comment>
<gene>
    <name evidence="5" type="ORF">BJX68DRAFT_232091</name>
</gene>
<dbReference type="InterPro" id="IPR053007">
    <property type="entry name" value="CYP450_monoxygenase_sec-met"/>
</dbReference>
<evidence type="ECO:0008006" key="7">
    <source>
        <dbReference type="Google" id="ProtNLM"/>
    </source>
</evidence>
<dbReference type="PRINTS" id="PR00463">
    <property type="entry name" value="EP450I"/>
</dbReference>
<dbReference type="RefSeq" id="XP_070901480.1">
    <property type="nucleotide sequence ID" value="XM_071039436.1"/>
</dbReference>
<evidence type="ECO:0000256" key="4">
    <source>
        <dbReference type="RuleBase" id="RU000461"/>
    </source>
</evidence>
<evidence type="ECO:0000256" key="1">
    <source>
        <dbReference type="ARBA" id="ARBA00022723"/>
    </source>
</evidence>
<keyword evidence="6" id="KW-1185">Reference proteome</keyword>
<keyword evidence="1 4" id="KW-0479">Metal-binding</keyword>
<evidence type="ECO:0000256" key="3">
    <source>
        <dbReference type="ARBA" id="ARBA00023004"/>
    </source>
</evidence>
<reference evidence="5 6" key="1">
    <citation type="submission" date="2024-07" db="EMBL/GenBank/DDBJ databases">
        <title>Section-level genome sequencing and comparative genomics of Aspergillus sections Usti and Cavernicolus.</title>
        <authorList>
            <consortium name="Lawrence Berkeley National Laboratory"/>
            <person name="Nybo J.L."/>
            <person name="Vesth T.C."/>
            <person name="Theobald S."/>
            <person name="Frisvad J.C."/>
            <person name="Larsen T.O."/>
            <person name="Kjaerboelling I."/>
            <person name="Rothschild-Mancinelli K."/>
            <person name="Lyhne E.K."/>
            <person name="Kogle M.E."/>
            <person name="Barry K."/>
            <person name="Clum A."/>
            <person name="Na H."/>
            <person name="Ledsgaard L."/>
            <person name="Lin J."/>
            <person name="Lipzen A."/>
            <person name="Kuo A."/>
            <person name="Riley R."/>
            <person name="Mondo S."/>
            <person name="LaButti K."/>
            <person name="Haridas S."/>
            <person name="Pangalinan J."/>
            <person name="Salamov A.A."/>
            <person name="Simmons B.A."/>
            <person name="Magnuson J.K."/>
            <person name="Chen J."/>
            <person name="Drula E."/>
            <person name="Henrissat B."/>
            <person name="Wiebenga A."/>
            <person name="Lubbers R.J."/>
            <person name="Gomes A.C."/>
            <person name="Macurrencykelacurrency M.R."/>
            <person name="Stajich J."/>
            <person name="Grigoriev I.V."/>
            <person name="Mortensen U.H."/>
            <person name="De vries R.P."/>
            <person name="Baker S.E."/>
            <person name="Andersen M.R."/>
        </authorList>
    </citation>
    <scope>NUCLEOTIDE SEQUENCE [LARGE SCALE GENOMIC DNA]</scope>
    <source>
        <strain evidence="5 6">CBS 756.74</strain>
    </source>
</reference>
<dbReference type="PANTHER" id="PTHR47582">
    <property type="entry name" value="P450, PUTATIVE (EUROFUNG)-RELATED"/>
    <property type="match status" value="1"/>
</dbReference>
<dbReference type="SUPFAM" id="SSF48264">
    <property type="entry name" value="Cytochrome P450"/>
    <property type="match status" value="1"/>
</dbReference>
<dbReference type="InterPro" id="IPR002401">
    <property type="entry name" value="Cyt_P450_E_grp-I"/>
</dbReference>